<sequence>MNLAPSLFISHGSPMWALEPGLLGPELQRLGRTLAEVTAIVVVSPHWQTRGLRVAATAAPETIHDFSGFPAPLYALRYAPPGAPVLAADVARMLGDAGFDAAIDPQRGLDHGAWVPLRYLRPDADVPVLQVSLPHDIDTVGALRLGQALAPLRERGVLVVGSGSLTHNLYEFRQHIGDPEYAQAFADWVADAVRRRDVDALVHYRERAPHAARAHPSEEHYLPLLVAIGASHAGETATLIEGGMTHGVLSMDSFGFGMPDAASRHPTESAARVPSYGSPAS</sequence>
<keyword evidence="3" id="KW-0479">Metal-binding</keyword>
<evidence type="ECO:0000256" key="6">
    <source>
        <dbReference type="SAM" id="MobiDB-lite"/>
    </source>
</evidence>
<dbReference type="PANTHER" id="PTHR30096">
    <property type="entry name" value="4,5-DOPA DIOXYGENASE EXTRADIOL-LIKE PROTEIN"/>
    <property type="match status" value="1"/>
</dbReference>
<comment type="cofactor">
    <cofactor evidence="1">
        <name>Zn(2+)</name>
        <dbReference type="ChEBI" id="CHEBI:29105"/>
    </cofactor>
</comment>
<evidence type="ECO:0000259" key="7">
    <source>
        <dbReference type="Pfam" id="PF02900"/>
    </source>
</evidence>
<gene>
    <name evidence="8" type="ORF">ACFOM9_10435</name>
</gene>
<feature type="region of interest" description="Disordered" evidence="6">
    <location>
        <begin position="260"/>
        <end position="281"/>
    </location>
</feature>
<dbReference type="Proteomes" id="UP001595724">
    <property type="component" value="Unassembled WGS sequence"/>
</dbReference>
<accession>A0ABV7UVG1</accession>
<dbReference type="EMBL" id="JBHRYF010000008">
    <property type="protein sequence ID" value="MFC3660483.1"/>
    <property type="molecule type" value="Genomic_DNA"/>
</dbReference>
<proteinExistence type="inferred from homology"/>
<reference evidence="9" key="1">
    <citation type="journal article" date="2019" name="Int. J. Syst. Evol. Microbiol.">
        <title>The Global Catalogue of Microorganisms (GCM) 10K type strain sequencing project: providing services to taxonomists for standard genome sequencing and annotation.</title>
        <authorList>
            <consortium name="The Broad Institute Genomics Platform"/>
            <consortium name="The Broad Institute Genome Sequencing Center for Infectious Disease"/>
            <person name="Wu L."/>
            <person name="Ma J."/>
        </authorList>
    </citation>
    <scope>NUCLEOTIDE SEQUENCE [LARGE SCALE GENOMIC DNA]</scope>
    <source>
        <strain evidence="9">KCTC 42211</strain>
    </source>
</reference>
<dbReference type="InterPro" id="IPR004183">
    <property type="entry name" value="Xdiol_dOase_suB"/>
</dbReference>
<keyword evidence="5" id="KW-0560">Oxidoreductase</keyword>
<protein>
    <submittedName>
        <fullName evidence="8">Dioxygenase</fullName>
    </submittedName>
</protein>
<dbReference type="Gene3D" id="3.40.830.10">
    <property type="entry name" value="LigB-like"/>
    <property type="match status" value="1"/>
</dbReference>
<dbReference type="PANTHER" id="PTHR30096:SF0">
    <property type="entry name" value="4,5-DOPA DIOXYGENASE EXTRADIOL-LIKE PROTEIN"/>
    <property type="match status" value="1"/>
</dbReference>
<evidence type="ECO:0000313" key="9">
    <source>
        <dbReference type="Proteomes" id="UP001595724"/>
    </source>
</evidence>
<evidence type="ECO:0000313" key="8">
    <source>
        <dbReference type="EMBL" id="MFC3660483.1"/>
    </source>
</evidence>
<keyword evidence="8" id="KW-0223">Dioxygenase</keyword>
<comment type="similarity">
    <text evidence="2">Belongs to the DODA-type extradiol aromatic ring-opening dioxygenase family.</text>
</comment>
<evidence type="ECO:0000256" key="4">
    <source>
        <dbReference type="ARBA" id="ARBA00022833"/>
    </source>
</evidence>
<evidence type="ECO:0000256" key="1">
    <source>
        <dbReference type="ARBA" id="ARBA00001947"/>
    </source>
</evidence>
<evidence type="ECO:0000256" key="3">
    <source>
        <dbReference type="ARBA" id="ARBA00022723"/>
    </source>
</evidence>
<evidence type="ECO:0000256" key="5">
    <source>
        <dbReference type="ARBA" id="ARBA00023002"/>
    </source>
</evidence>
<name>A0ABV7UVG1_9GAMM</name>
<organism evidence="8 9">
    <name type="scientific">Luteimonas notoginsengisoli</name>
    <dbReference type="NCBI Taxonomy" id="1578200"/>
    <lineage>
        <taxon>Bacteria</taxon>
        <taxon>Pseudomonadati</taxon>
        <taxon>Pseudomonadota</taxon>
        <taxon>Gammaproteobacteria</taxon>
        <taxon>Lysobacterales</taxon>
        <taxon>Lysobacteraceae</taxon>
        <taxon>Luteimonas</taxon>
    </lineage>
</organism>
<dbReference type="PIRSF" id="PIRSF006157">
    <property type="entry name" value="Doxgns_DODA"/>
    <property type="match status" value="1"/>
</dbReference>
<keyword evidence="9" id="KW-1185">Reference proteome</keyword>
<dbReference type="RefSeq" id="WP_386709998.1">
    <property type="nucleotide sequence ID" value="NZ_JBHRYF010000008.1"/>
</dbReference>
<keyword evidence="4" id="KW-0862">Zinc</keyword>
<dbReference type="SUPFAM" id="SSF53213">
    <property type="entry name" value="LigB-like"/>
    <property type="match status" value="1"/>
</dbReference>
<dbReference type="InterPro" id="IPR014436">
    <property type="entry name" value="Extradiol_dOase_DODA"/>
</dbReference>
<dbReference type="Pfam" id="PF02900">
    <property type="entry name" value="LigB"/>
    <property type="match status" value="1"/>
</dbReference>
<dbReference type="GO" id="GO:0051213">
    <property type="term" value="F:dioxygenase activity"/>
    <property type="evidence" value="ECO:0007669"/>
    <property type="project" value="UniProtKB-KW"/>
</dbReference>
<evidence type="ECO:0000256" key="2">
    <source>
        <dbReference type="ARBA" id="ARBA00007581"/>
    </source>
</evidence>
<feature type="domain" description="Extradiol ring-cleavage dioxygenase class III enzyme subunit B" evidence="7">
    <location>
        <begin position="36"/>
        <end position="233"/>
    </location>
</feature>
<dbReference type="CDD" id="cd07363">
    <property type="entry name" value="45_DOPA_Dioxygenase"/>
    <property type="match status" value="1"/>
</dbReference>
<comment type="caution">
    <text evidence="8">The sequence shown here is derived from an EMBL/GenBank/DDBJ whole genome shotgun (WGS) entry which is preliminary data.</text>
</comment>